<keyword evidence="2" id="KW-1185">Reference proteome</keyword>
<dbReference type="OrthoDB" id="8723844at2"/>
<comment type="caution">
    <text evidence="1">The sequence shown here is derived from an EMBL/GenBank/DDBJ whole genome shotgun (WGS) entry which is preliminary data.</text>
</comment>
<organism evidence="1 2">
    <name type="scientific">Zemynaea arenosa</name>
    <dbReference type="NCBI Taxonomy" id="2561931"/>
    <lineage>
        <taxon>Bacteria</taxon>
        <taxon>Pseudomonadati</taxon>
        <taxon>Pseudomonadota</taxon>
        <taxon>Betaproteobacteria</taxon>
        <taxon>Burkholderiales</taxon>
        <taxon>Oxalobacteraceae</taxon>
        <taxon>Telluria group</taxon>
        <taxon>Zemynaea</taxon>
    </lineage>
</organism>
<proteinExistence type="predicted"/>
<protein>
    <submittedName>
        <fullName evidence="1">Uncharacterized protein</fullName>
    </submittedName>
</protein>
<dbReference type="EMBL" id="SPVF01000039">
    <property type="protein sequence ID" value="TFW28160.1"/>
    <property type="molecule type" value="Genomic_DNA"/>
</dbReference>
<evidence type="ECO:0000313" key="2">
    <source>
        <dbReference type="Proteomes" id="UP000298438"/>
    </source>
</evidence>
<sequence length="115" mass="12667">MSNHTNLVGLHGEYLLGTELMWPVPGPRVLLEPYLIGGKAPTLDYIVYLLDASGHRSGPFFFVQGKTTDQRPQPGDPYPIKFAATDVDRAIATNYIVSCDLRKGRGGRPQDVRSP</sequence>
<gene>
    <name evidence="1" type="ORF">E4L96_02650</name>
</gene>
<name>A0A4Y9SNB3_9BURK</name>
<reference evidence="1 2" key="1">
    <citation type="submission" date="2019-03" db="EMBL/GenBank/DDBJ databases">
        <title>Draft Genome Sequence of Massilia arenosa sp. nov., a Novel Massilia Species Isolated from a Sandy-loam Maize Soil.</title>
        <authorList>
            <person name="Raths R."/>
            <person name="Peta V."/>
            <person name="Bucking H."/>
        </authorList>
    </citation>
    <scope>NUCLEOTIDE SEQUENCE [LARGE SCALE GENOMIC DNA]</scope>
    <source>
        <strain evidence="1 2">MC02</strain>
    </source>
</reference>
<accession>A0A4Y9SNB3</accession>
<evidence type="ECO:0000313" key="1">
    <source>
        <dbReference type="EMBL" id="TFW28160.1"/>
    </source>
</evidence>
<dbReference type="Proteomes" id="UP000298438">
    <property type="component" value="Unassembled WGS sequence"/>
</dbReference>
<dbReference type="AlphaFoldDB" id="A0A4Y9SNB3"/>
<dbReference type="RefSeq" id="WP_135205684.1">
    <property type="nucleotide sequence ID" value="NZ_SPVF01000039.1"/>
</dbReference>